<dbReference type="Pfam" id="PF13508">
    <property type="entry name" value="Acetyltransf_7"/>
    <property type="match status" value="1"/>
</dbReference>
<evidence type="ECO:0000256" key="2">
    <source>
        <dbReference type="ARBA" id="ARBA00023315"/>
    </source>
</evidence>
<keyword evidence="2 4" id="KW-0012">Acyltransferase</keyword>
<dbReference type="PANTHER" id="PTHR43877:SF1">
    <property type="entry name" value="ACETYLTRANSFERASE"/>
    <property type="match status" value="1"/>
</dbReference>
<feature type="domain" description="N-acetyltransferase" evidence="3">
    <location>
        <begin position="6"/>
        <end position="152"/>
    </location>
</feature>
<proteinExistence type="predicted"/>
<dbReference type="InterPro" id="IPR050832">
    <property type="entry name" value="Bact_Acetyltransf"/>
</dbReference>
<dbReference type="PROSITE" id="PS51186">
    <property type="entry name" value="GNAT"/>
    <property type="match status" value="1"/>
</dbReference>
<dbReference type="GO" id="GO:0016747">
    <property type="term" value="F:acyltransferase activity, transferring groups other than amino-acyl groups"/>
    <property type="evidence" value="ECO:0007669"/>
    <property type="project" value="InterPro"/>
</dbReference>
<dbReference type="PANTHER" id="PTHR43877">
    <property type="entry name" value="AMINOALKYLPHOSPHONATE N-ACETYLTRANSFERASE-RELATED-RELATED"/>
    <property type="match status" value="1"/>
</dbReference>
<dbReference type="SUPFAM" id="SSF55729">
    <property type="entry name" value="Acyl-CoA N-acyltransferases (Nat)"/>
    <property type="match status" value="1"/>
</dbReference>
<dbReference type="AlphaFoldDB" id="A0AAU8AGI2"/>
<name>A0AAU8AGI2_9RHOB</name>
<dbReference type="InterPro" id="IPR000182">
    <property type="entry name" value="GNAT_dom"/>
</dbReference>
<gene>
    <name evidence="4" type="ORF">PVT71_12555</name>
</gene>
<reference evidence="4" key="1">
    <citation type="submission" date="2023-02" db="EMBL/GenBank/DDBJ databases">
        <title>Description and genomic characterization of Salipiger bruguierae sp. nov., isolated from the sediment of mangrove plant Bruguiera sexangula.</title>
        <authorList>
            <person name="Long M."/>
        </authorList>
    </citation>
    <scope>NUCLEOTIDE SEQUENCE</scope>
    <source>
        <strain evidence="4">H15</strain>
    </source>
</reference>
<evidence type="ECO:0000313" key="4">
    <source>
        <dbReference type="EMBL" id="XCC93300.1"/>
    </source>
</evidence>
<dbReference type="RefSeq" id="WP_353472123.1">
    <property type="nucleotide sequence ID" value="NZ_CP123384.1"/>
</dbReference>
<dbReference type="EMBL" id="CP123384">
    <property type="protein sequence ID" value="XCC93300.1"/>
    <property type="molecule type" value="Genomic_DNA"/>
</dbReference>
<keyword evidence="1 4" id="KW-0808">Transferase</keyword>
<dbReference type="InterPro" id="IPR016181">
    <property type="entry name" value="Acyl_CoA_acyltransferase"/>
</dbReference>
<accession>A0AAU8AGI2</accession>
<evidence type="ECO:0000259" key="3">
    <source>
        <dbReference type="PROSITE" id="PS51186"/>
    </source>
</evidence>
<dbReference type="CDD" id="cd04301">
    <property type="entry name" value="NAT_SF"/>
    <property type="match status" value="1"/>
</dbReference>
<protein>
    <submittedName>
        <fullName evidence="4">N-acetyltransferase</fullName>
        <ecNumber evidence="4">2.3.1.-</ecNumber>
    </submittedName>
</protein>
<dbReference type="Gene3D" id="3.40.630.30">
    <property type="match status" value="1"/>
</dbReference>
<organism evidence="4">
    <name type="scientific">Alloyangia sp. H15</name>
    <dbReference type="NCBI Taxonomy" id="3029062"/>
    <lineage>
        <taxon>Bacteria</taxon>
        <taxon>Pseudomonadati</taxon>
        <taxon>Pseudomonadota</taxon>
        <taxon>Alphaproteobacteria</taxon>
        <taxon>Rhodobacterales</taxon>
        <taxon>Roseobacteraceae</taxon>
        <taxon>Alloyangia</taxon>
    </lineage>
</organism>
<sequence>MQTGSIHIRTEGPEEAAAISALTTSAFDSAEHASGHEAQIVEDLRSAGALTVSLVAEEGGALVGHVAVSPVEVDGHHGWQGLGPISVVPGRQRGGIGTALMRAALSELRAAHCKGVVLVGNPAFYGHFGFRQAPGLVLAGVPPEVLLALPFGAEMPEGVLRYHAAFGLE</sequence>
<evidence type="ECO:0000256" key="1">
    <source>
        <dbReference type="ARBA" id="ARBA00022679"/>
    </source>
</evidence>
<dbReference type="EC" id="2.3.1.-" evidence="4"/>